<proteinExistence type="predicted"/>
<feature type="region of interest" description="Disordered" evidence="1">
    <location>
        <begin position="42"/>
        <end position="62"/>
    </location>
</feature>
<feature type="compositionally biased region" description="Polar residues" evidence="1">
    <location>
        <begin position="42"/>
        <end position="53"/>
    </location>
</feature>
<dbReference type="HOGENOM" id="CLU_872255_0_0_1"/>
<organism evidence="2">
    <name type="scientific">Magallana gigas</name>
    <name type="common">Pacific oyster</name>
    <name type="synonym">Crassostrea gigas</name>
    <dbReference type="NCBI Taxonomy" id="29159"/>
    <lineage>
        <taxon>Eukaryota</taxon>
        <taxon>Metazoa</taxon>
        <taxon>Spiralia</taxon>
        <taxon>Lophotrochozoa</taxon>
        <taxon>Mollusca</taxon>
        <taxon>Bivalvia</taxon>
        <taxon>Autobranchia</taxon>
        <taxon>Pteriomorphia</taxon>
        <taxon>Ostreida</taxon>
        <taxon>Ostreoidea</taxon>
        <taxon>Ostreidae</taxon>
        <taxon>Magallana</taxon>
    </lineage>
</organism>
<accession>K1QNT6</accession>
<evidence type="ECO:0000313" key="2">
    <source>
        <dbReference type="EMBL" id="EKC32744.1"/>
    </source>
</evidence>
<reference evidence="2" key="1">
    <citation type="journal article" date="2012" name="Nature">
        <title>The oyster genome reveals stress adaptation and complexity of shell formation.</title>
        <authorList>
            <person name="Zhang G."/>
            <person name="Fang X."/>
            <person name="Guo X."/>
            <person name="Li L."/>
            <person name="Luo R."/>
            <person name="Xu F."/>
            <person name="Yang P."/>
            <person name="Zhang L."/>
            <person name="Wang X."/>
            <person name="Qi H."/>
            <person name="Xiong Z."/>
            <person name="Que H."/>
            <person name="Xie Y."/>
            <person name="Holland P.W."/>
            <person name="Paps J."/>
            <person name="Zhu Y."/>
            <person name="Wu F."/>
            <person name="Chen Y."/>
            <person name="Wang J."/>
            <person name="Peng C."/>
            <person name="Meng J."/>
            <person name="Yang L."/>
            <person name="Liu J."/>
            <person name="Wen B."/>
            <person name="Zhang N."/>
            <person name="Huang Z."/>
            <person name="Zhu Q."/>
            <person name="Feng Y."/>
            <person name="Mount A."/>
            <person name="Hedgecock D."/>
            <person name="Xu Z."/>
            <person name="Liu Y."/>
            <person name="Domazet-Loso T."/>
            <person name="Du Y."/>
            <person name="Sun X."/>
            <person name="Zhang S."/>
            <person name="Liu B."/>
            <person name="Cheng P."/>
            <person name="Jiang X."/>
            <person name="Li J."/>
            <person name="Fan D."/>
            <person name="Wang W."/>
            <person name="Fu W."/>
            <person name="Wang T."/>
            <person name="Wang B."/>
            <person name="Zhang J."/>
            <person name="Peng Z."/>
            <person name="Li Y."/>
            <person name="Li N."/>
            <person name="Wang J."/>
            <person name="Chen M."/>
            <person name="He Y."/>
            <person name="Tan F."/>
            <person name="Song X."/>
            <person name="Zheng Q."/>
            <person name="Huang R."/>
            <person name="Yang H."/>
            <person name="Du X."/>
            <person name="Chen L."/>
            <person name="Yang M."/>
            <person name="Gaffney P.M."/>
            <person name="Wang S."/>
            <person name="Luo L."/>
            <person name="She Z."/>
            <person name="Ming Y."/>
            <person name="Huang W."/>
            <person name="Zhang S."/>
            <person name="Huang B."/>
            <person name="Zhang Y."/>
            <person name="Qu T."/>
            <person name="Ni P."/>
            <person name="Miao G."/>
            <person name="Wang J."/>
            <person name="Wang Q."/>
            <person name="Steinberg C.E."/>
            <person name="Wang H."/>
            <person name="Li N."/>
            <person name="Qian L."/>
            <person name="Zhang G."/>
            <person name="Li Y."/>
            <person name="Yang H."/>
            <person name="Liu X."/>
            <person name="Wang J."/>
            <person name="Yin Y."/>
            <person name="Wang J."/>
        </authorList>
    </citation>
    <scope>NUCLEOTIDE SEQUENCE [LARGE SCALE GENOMIC DNA]</scope>
    <source>
        <strain evidence="2">05x7-T-G4-1.051#20</strain>
    </source>
</reference>
<sequence>MTRVEASICCMNGNTNKVRLAGTVSLACDGFNSLYHLPDAVSKSSTRRAQTSPELRRERQNRMSENGTVNIMDPPLLIPKLKKISELIQHADSEIVDLLGLPTSEKVFLTIGIRLNSTDPKDFKLARETIGSILKTTGIKDRRHYVIILYLPFTKDRTRLLLQETIGRRYQDFVDDGLIQGYGYTRAEVLNLASDYAVDLGIREKGKDLTMKWYYNFMKRWPELHVVKPSGLLELRAKAASPECISKYFKELKAIIDKHGLTDKPQLIFNVDENGINTCGSTPPNIVAAKGMAAQVVTSERSKTITVLGVEMLWGHIFP</sequence>
<protein>
    <submittedName>
        <fullName evidence="2">Uncharacterized protein</fullName>
    </submittedName>
</protein>
<gene>
    <name evidence="2" type="ORF">CGI_10017153</name>
</gene>
<dbReference type="InParanoid" id="K1QNT6"/>
<dbReference type="EMBL" id="JH817369">
    <property type="protein sequence ID" value="EKC32744.1"/>
    <property type="molecule type" value="Genomic_DNA"/>
</dbReference>
<dbReference type="AlphaFoldDB" id="K1QNT6"/>
<name>K1QNT6_MAGGI</name>
<evidence type="ECO:0000256" key="1">
    <source>
        <dbReference type="SAM" id="MobiDB-lite"/>
    </source>
</evidence>